<feature type="transmembrane region" description="Helical" evidence="1">
    <location>
        <begin position="74"/>
        <end position="101"/>
    </location>
</feature>
<reference evidence="2 3" key="1">
    <citation type="journal article" date="2018" name="Genome Announc.">
        <title>Draft Genome Sequence of Lactococcus sp. Strain NtB2 (JCM 32569), Isolated from the Gut of the Higher Termite Nasutitermes takasagoensis.</title>
        <authorList>
            <person name="Noda S."/>
            <person name="Aihara C."/>
            <person name="Yuki M."/>
            <person name="Ohkuma M."/>
        </authorList>
    </citation>
    <scope>NUCLEOTIDE SEQUENCE [LARGE SCALE GENOMIC DNA]</scope>
    <source>
        <strain evidence="2 3">NtB2</strain>
    </source>
</reference>
<keyword evidence="1" id="KW-0472">Membrane</keyword>
<feature type="transmembrane region" description="Helical" evidence="1">
    <location>
        <begin position="7"/>
        <end position="32"/>
    </location>
</feature>
<comment type="caution">
    <text evidence="2">The sequence shown here is derived from an EMBL/GenBank/DDBJ whole genome shotgun (WGS) entry which is preliminary data.</text>
</comment>
<dbReference type="OrthoDB" id="10013944at2"/>
<evidence type="ECO:0000313" key="2">
    <source>
        <dbReference type="EMBL" id="GBG96866.1"/>
    </source>
</evidence>
<protein>
    <recommendedName>
        <fullName evidence="4">DUF4064 domain-containing protein</fullName>
    </recommendedName>
</protein>
<organism evidence="2 3">
    <name type="scientific">Lactococcus termiticola</name>
    <dbReference type="NCBI Taxonomy" id="2169526"/>
    <lineage>
        <taxon>Bacteria</taxon>
        <taxon>Bacillati</taxon>
        <taxon>Bacillota</taxon>
        <taxon>Bacilli</taxon>
        <taxon>Lactobacillales</taxon>
        <taxon>Streptococcaceae</taxon>
        <taxon>Lactococcus</taxon>
    </lineage>
</organism>
<keyword evidence="1" id="KW-1133">Transmembrane helix</keyword>
<keyword evidence="1" id="KW-0812">Transmembrane</keyword>
<dbReference type="AlphaFoldDB" id="A0A2R5HG85"/>
<name>A0A2R5HG85_9LACT</name>
<sequence>MESAKKLALIGNILQTIWFVLMIIGMFVTGILKALDAIPAAAGGHNHLGIIGLIVVLILSWIAGSRLENNTWRWILLILAIVALIYAGSLIAAILFIIAFFKAGKKA</sequence>
<proteinExistence type="predicted"/>
<keyword evidence="3" id="KW-1185">Reference proteome</keyword>
<evidence type="ECO:0008006" key="4">
    <source>
        <dbReference type="Google" id="ProtNLM"/>
    </source>
</evidence>
<dbReference type="EMBL" id="BFFO01000005">
    <property type="protein sequence ID" value="GBG96866.1"/>
    <property type="molecule type" value="Genomic_DNA"/>
</dbReference>
<accession>A0A2R5HG85</accession>
<evidence type="ECO:0000256" key="1">
    <source>
        <dbReference type="SAM" id="Phobius"/>
    </source>
</evidence>
<dbReference type="RefSeq" id="WP_109245833.1">
    <property type="nucleotide sequence ID" value="NZ_BFFO01000005.1"/>
</dbReference>
<evidence type="ECO:0000313" key="3">
    <source>
        <dbReference type="Proteomes" id="UP000245021"/>
    </source>
</evidence>
<dbReference type="Proteomes" id="UP000245021">
    <property type="component" value="Unassembled WGS sequence"/>
</dbReference>
<feature type="transmembrane region" description="Helical" evidence="1">
    <location>
        <begin position="44"/>
        <end position="62"/>
    </location>
</feature>
<gene>
    <name evidence="2" type="ORF">NtB2_00991</name>
</gene>